<accession>A0ACC0ZXU2</accession>
<evidence type="ECO:0000313" key="2">
    <source>
        <dbReference type="Proteomes" id="UP001164250"/>
    </source>
</evidence>
<comment type="caution">
    <text evidence="1">The sequence shown here is derived from an EMBL/GenBank/DDBJ whole genome shotgun (WGS) entry which is preliminary data.</text>
</comment>
<name>A0ACC0ZXU2_9ROSI</name>
<proteinExistence type="predicted"/>
<gene>
    <name evidence="1" type="ORF">Patl1_24430</name>
</gene>
<reference evidence="2" key="1">
    <citation type="journal article" date="2023" name="G3 (Bethesda)">
        <title>Genome assembly and association tests identify interacting loci associated with vigor, precocity, and sex in interspecific pistachio rootstocks.</title>
        <authorList>
            <person name="Palmer W."/>
            <person name="Jacygrad E."/>
            <person name="Sagayaradj S."/>
            <person name="Cavanaugh K."/>
            <person name="Han R."/>
            <person name="Bertier L."/>
            <person name="Beede B."/>
            <person name="Kafkas S."/>
            <person name="Golino D."/>
            <person name="Preece J."/>
            <person name="Michelmore R."/>
        </authorList>
    </citation>
    <scope>NUCLEOTIDE SEQUENCE [LARGE SCALE GENOMIC DNA]</scope>
</reference>
<evidence type="ECO:0000313" key="1">
    <source>
        <dbReference type="EMBL" id="KAJ0078761.1"/>
    </source>
</evidence>
<keyword evidence="2" id="KW-1185">Reference proteome</keyword>
<dbReference type="EMBL" id="CM047909">
    <property type="protein sequence ID" value="KAJ0078761.1"/>
    <property type="molecule type" value="Genomic_DNA"/>
</dbReference>
<dbReference type="Proteomes" id="UP001164250">
    <property type="component" value="Chromosome 13"/>
</dbReference>
<protein>
    <submittedName>
        <fullName evidence="1">Uncharacterized protein</fullName>
    </submittedName>
</protein>
<organism evidence="1 2">
    <name type="scientific">Pistacia atlantica</name>
    <dbReference type="NCBI Taxonomy" id="434234"/>
    <lineage>
        <taxon>Eukaryota</taxon>
        <taxon>Viridiplantae</taxon>
        <taxon>Streptophyta</taxon>
        <taxon>Embryophyta</taxon>
        <taxon>Tracheophyta</taxon>
        <taxon>Spermatophyta</taxon>
        <taxon>Magnoliopsida</taxon>
        <taxon>eudicotyledons</taxon>
        <taxon>Gunneridae</taxon>
        <taxon>Pentapetalae</taxon>
        <taxon>rosids</taxon>
        <taxon>malvids</taxon>
        <taxon>Sapindales</taxon>
        <taxon>Anacardiaceae</taxon>
        <taxon>Pistacia</taxon>
    </lineage>
</organism>
<sequence>MLTSLSSITEKIKLKACFLALLEARNTYTGCWQTLKDIGDYIVDVICKPAGLGHNHGAISLQKDNSSA</sequence>